<dbReference type="PANTHER" id="PTHR24269:SF16">
    <property type="entry name" value="PROTEIN SLG1"/>
    <property type="match status" value="1"/>
</dbReference>
<feature type="signal peptide" evidence="7">
    <location>
        <begin position="1"/>
        <end position="21"/>
    </location>
</feature>
<name>A0A336LY59_CULSO</name>
<keyword evidence="6" id="KW-0325">Glycoprotein</keyword>
<accession>A0A336LY59</accession>
<dbReference type="EMBL" id="UFQS01000301">
    <property type="protein sequence ID" value="SSX02632.1"/>
    <property type="molecule type" value="Genomic_DNA"/>
</dbReference>
<sequence>MKYACILFSATLLTLTVTVISKDLDEISMVQELKLKVQNLKPGDLFARTLYKFYEYMEEKSVSSENYVGCFQDYICQRMFRGYAKNDSLHMTNKACIDICKNFGFVYSATQTGTWCFCGDSRPEPAYNPQVADNLCDVKCPGNPTELCGGYLKMSVYKTGIEQYRFDLSSNRTIGESSTFANEKWLLQAKCTV</sequence>
<feature type="domain" description="WSC" evidence="8">
    <location>
        <begin position="64"/>
        <end position="160"/>
    </location>
</feature>
<reference evidence="9" key="1">
    <citation type="submission" date="2018-04" db="EMBL/GenBank/DDBJ databases">
        <authorList>
            <person name="Go L.Y."/>
            <person name="Mitchell J.A."/>
        </authorList>
    </citation>
    <scope>NUCLEOTIDE SEQUENCE</scope>
    <source>
        <tissue evidence="9">Whole organism</tissue>
    </source>
</reference>
<keyword evidence="5" id="KW-0472">Membrane</keyword>
<gene>
    <name evidence="10" type="primary">CSON008012</name>
</gene>
<dbReference type="EMBL" id="UFQT01000301">
    <property type="protein sequence ID" value="SSX23006.1"/>
    <property type="molecule type" value="Genomic_DNA"/>
</dbReference>
<evidence type="ECO:0000256" key="7">
    <source>
        <dbReference type="SAM" id="SignalP"/>
    </source>
</evidence>
<evidence type="ECO:0000256" key="1">
    <source>
        <dbReference type="ARBA" id="ARBA00004167"/>
    </source>
</evidence>
<dbReference type="VEuPathDB" id="VectorBase:CSON008012"/>
<evidence type="ECO:0000256" key="4">
    <source>
        <dbReference type="ARBA" id="ARBA00022989"/>
    </source>
</evidence>
<evidence type="ECO:0000256" key="5">
    <source>
        <dbReference type="ARBA" id="ARBA00023136"/>
    </source>
</evidence>
<evidence type="ECO:0000256" key="2">
    <source>
        <dbReference type="ARBA" id="ARBA00022692"/>
    </source>
</evidence>
<comment type="subcellular location">
    <subcellularLocation>
        <location evidence="1">Membrane</location>
        <topology evidence="1">Single-pass membrane protein</topology>
    </subcellularLocation>
</comment>
<dbReference type="GO" id="GO:0005886">
    <property type="term" value="C:plasma membrane"/>
    <property type="evidence" value="ECO:0007669"/>
    <property type="project" value="TreeGrafter"/>
</dbReference>
<dbReference type="PANTHER" id="PTHR24269">
    <property type="entry name" value="KREMEN PROTEIN"/>
    <property type="match status" value="1"/>
</dbReference>
<organism evidence="10">
    <name type="scientific">Culicoides sonorensis</name>
    <name type="common">Biting midge</name>
    <dbReference type="NCBI Taxonomy" id="179676"/>
    <lineage>
        <taxon>Eukaryota</taxon>
        <taxon>Metazoa</taxon>
        <taxon>Ecdysozoa</taxon>
        <taxon>Arthropoda</taxon>
        <taxon>Hexapoda</taxon>
        <taxon>Insecta</taxon>
        <taxon>Pterygota</taxon>
        <taxon>Neoptera</taxon>
        <taxon>Endopterygota</taxon>
        <taxon>Diptera</taxon>
        <taxon>Nematocera</taxon>
        <taxon>Chironomoidea</taxon>
        <taxon>Ceratopogonidae</taxon>
        <taxon>Ceratopogoninae</taxon>
        <taxon>Culicoides</taxon>
        <taxon>Monoculicoides</taxon>
    </lineage>
</organism>
<dbReference type="InterPro" id="IPR002889">
    <property type="entry name" value="WSC_carb-bd"/>
</dbReference>
<evidence type="ECO:0000313" key="10">
    <source>
        <dbReference type="EMBL" id="SSX23006.1"/>
    </source>
</evidence>
<evidence type="ECO:0000313" key="9">
    <source>
        <dbReference type="EMBL" id="SSX02632.1"/>
    </source>
</evidence>
<dbReference type="AlphaFoldDB" id="A0A336LY59"/>
<dbReference type="SMART" id="SM00321">
    <property type="entry name" value="WSC"/>
    <property type="match status" value="1"/>
</dbReference>
<dbReference type="Pfam" id="PF01822">
    <property type="entry name" value="WSC"/>
    <property type="match status" value="1"/>
</dbReference>
<protein>
    <submittedName>
        <fullName evidence="10">CSON008012 protein</fullName>
    </submittedName>
</protein>
<keyword evidence="4" id="KW-1133">Transmembrane helix</keyword>
<keyword evidence="2" id="KW-0812">Transmembrane</keyword>
<reference evidence="10" key="2">
    <citation type="submission" date="2018-07" db="EMBL/GenBank/DDBJ databases">
        <authorList>
            <person name="Quirk P.G."/>
            <person name="Krulwich T.A."/>
        </authorList>
    </citation>
    <scope>NUCLEOTIDE SEQUENCE</scope>
</reference>
<evidence type="ECO:0000256" key="6">
    <source>
        <dbReference type="ARBA" id="ARBA00023180"/>
    </source>
</evidence>
<keyword evidence="3 7" id="KW-0732">Signal</keyword>
<dbReference type="PROSITE" id="PS51212">
    <property type="entry name" value="WSC"/>
    <property type="match status" value="1"/>
</dbReference>
<evidence type="ECO:0000259" key="8">
    <source>
        <dbReference type="PROSITE" id="PS51212"/>
    </source>
</evidence>
<evidence type="ECO:0000256" key="3">
    <source>
        <dbReference type="ARBA" id="ARBA00022729"/>
    </source>
</evidence>
<feature type="chain" id="PRO_5033343127" evidence="7">
    <location>
        <begin position="22"/>
        <end position="193"/>
    </location>
</feature>
<proteinExistence type="predicted"/>
<dbReference type="InterPro" id="IPR051836">
    <property type="entry name" value="Kremen_rcpt"/>
</dbReference>